<dbReference type="Gene3D" id="3.30.2310.20">
    <property type="entry name" value="RelE-like"/>
    <property type="match status" value="1"/>
</dbReference>
<dbReference type="InterPro" id="IPR007712">
    <property type="entry name" value="RelE/ParE_toxin"/>
</dbReference>
<reference evidence="2" key="1">
    <citation type="submission" date="2022-08" db="EMBL/GenBank/DDBJ databases">
        <authorList>
            <person name="Wang H."/>
        </authorList>
    </citation>
    <scope>NUCLEOTIDE SEQUENCE</scope>
    <source>
        <strain evidence="2">PS10</strain>
    </source>
</reference>
<comment type="caution">
    <text evidence="2">The sequence shown here is derived from an EMBL/GenBank/DDBJ whole genome shotgun (WGS) entry which is preliminary data.</text>
</comment>
<protein>
    <submittedName>
        <fullName evidence="2">Type II toxin-antitoxin system RelE/ParE family toxin</fullName>
    </submittedName>
</protein>
<dbReference type="Pfam" id="PF05016">
    <property type="entry name" value="ParE_toxin"/>
    <property type="match status" value="1"/>
</dbReference>
<dbReference type="RefSeq" id="WP_284938859.1">
    <property type="nucleotide sequence ID" value="NZ_JANURM010000041.1"/>
</dbReference>
<accession>A0ABT7HTH0</accession>
<dbReference type="EMBL" id="JANURM010000041">
    <property type="protein sequence ID" value="MDL0090047.1"/>
    <property type="molecule type" value="Genomic_DNA"/>
</dbReference>
<proteinExistence type="predicted"/>
<name>A0ABT7HTH0_9BACT</name>
<keyword evidence="3" id="KW-1185">Reference proteome</keyword>
<gene>
    <name evidence="2" type="ORF">NYG85_11845</name>
</gene>
<keyword evidence="1" id="KW-1277">Toxin-antitoxin system</keyword>
<reference evidence="2" key="2">
    <citation type="journal article" date="2023" name="Microorganisms">
        <title>Isolation and Genomic Characteristics of Cat-Borne Campylobacter felis sp. nov. and Sheep-Borne Campylobacter ovis sp. nov.</title>
        <authorList>
            <person name="Wang H."/>
            <person name="Li Y."/>
            <person name="Gu Y."/>
            <person name="Zhou G."/>
            <person name="Chen X."/>
            <person name="Zhang X."/>
            <person name="Shao Z."/>
            <person name="Zhang J."/>
            <person name="Zhang M."/>
        </authorList>
    </citation>
    <scope>NUCLEOTIDE SEQUENCE</scope>
    <source>
        <strain evidence="2">PS10</strain>
    </source>
</reference>
<dbReference type="Proteomes" id="UP001173801">
    <property type="component" value="Unassembled WGS sequence"/>
</dbReference>
<organism evidence="2 3">
    <name type="scientific">Campylobacter gastrosuis</name>
    <dbReference type="NCBI Taxonomy" id="2974576"/>
    <lineage>
        <taxon>Bacteria</taxon>
        <taxon>Pseudomonadati</taxon>
        <taxon>Campylobacterota</taxon>
        <taxon>Epsilonproteobacteria</taxon>
        <taxon>Campylobacterales</taxon>
        <taxon>Campylobacteraceae</taxon>
        <taxon>Campylobacter</taxon>
    </lineage>
</organism>
<evidence type="ECO:0000313" key="3">
    <source>
        <dbReference type="Proteomes" id="UP001173801"/>
    </source>
</evidence>
<evidence type="ECO:0000256" key="1">
    <source>
        <dbReference type="ARBA" id="ARBA00022649"/>
    </source>
</evidence>
<sequence length="91" mass="10823">MNIIFRDDFLNELDNILEFIAADSTNRAIKFADELYDKIYNLQNMPYKFRQSTSFKSNNIRDLIFKGYVVPYLIDDENIVILGIFKENIIF</sequence>
<evidence type="ECO:0000313" key="2">
    <source>
        <dbReference type="EMBL" id="MDL0090047.1"/>
    </source>
</evidence>
<dbReference type="InterPro" id="IPR035093">
    <property type="entry name" value="RelE/ParE_toxin_dom_sf"/>
</dbReference>